<sequence length="349" mass="38329">MLKRLSLLAAVGAAFALVVYAAAEKPADEPKQLPIPEMTFNVVKEIAPGVFFRYSSISANDPKIPFGGSNHTWVVFKDYVVVIDANFPKEAADVIADIKKTTKKPIKYVLDTHHHGDHAYGNAVWAKEGAQIVAHKNAARLLKSSGPKQWEDAAKDRADVKNSTLKQPDITFDDEYELKDETQHVVFKHFGHMHTAGDASAYLPKHKILCTGDACVNGAFNYMGHSNSASWIKCLDAMDKLDIDIICPGHGKPARKALLAKEKRYFTELRAAVKKGIDDKKSVADITAGLDLPWYKEWTGVGVVETPMNKDSVKHVYDELMGKIDHDRIGTRSAPIDLGAGPNTALVGK</sequence>
<dbReference type="Gene3D" id="3.60.15.10">
    <property type="entry name" value="Ribonuclease Z/Hydroxyacylglutathione hydrolase-like"/>
    <property type="match status" value="1"/>
</dbReference>
<accession>A0A6M5YFH5</accession>
<dbReference type="RefSeq" id="WP_171469098.1">
    <property type="nucleotide sequence ID" value="NZ_CP053452.2"/>
</dbReference>
<evidence type="ECO:0000313" key="4">
    <source>
        <dbReference type="EMBL" id="QJW92759.1"/>
    </source>
</evidence>
<reference evidence="5" key="1">
    <citation type="submission" date="2020-05" db="EMBL/GenBank/DDBJ databases">
        <title>Frigoriglobus tundricola gen. nov., sp. nov., a psychrotolerant cellulolytic planctomycete of the family Gemmataceae with two divergent copies of 16S rRNA gene.</title>
        <authorList>
            <person name="Kulichevskaya I.S."/>
            <person name="Ivanova A.A."/>
            <person name="Naumoff D.G."/>
            <person name="Beletsky A.V."/>
            <person name="Rijpstra W.I.C."/>
            <person name="Sinninghe Damste J.S."/>
            <person name="Mardanov A.V."/>
            <person name="Ravin N.V."/>
            <person name="Dedysh S.N."/>
        </authorList>
    </citation>
    <scope>NUCLEOTIDE SEQUENCE [LARGE SCALE GENOMIC DNA]</scope>
    <source>
        <strain evidence="5">PL17</strain>
    </source>
</reference>
<name>A0A6M5YFH5_9BACT</name>
<dbReference type="EMBL" id="CP053452">
    <property type="protein sequence ID" value="QJW92759.1"/>
    <property type="molecule type" value="Genomic_DNA"/>
</dbReference>
<evidence type="ECO:0000313" key="5">
    <source>
        <dbReference type="Proteomes" id="UP000503447"/>
    </source>
</evidence>
<gene>
    <name evidence="4" type="ORF">FTUN_0256</name>
</gene>
<evidence type="ECO:0000256" key="2">
    <source>
        <dbReference type="SAM" id="SignalP"/>
    </source>
</evidence>
<dbReference type="GO" id="GO:0017001">
    <property type="term" value="P:antibiotic catabolic process"/>
    <property type="evidence" value="ECO:0007669"/>
    <property type="project" value="UniProtKB-ARBA"/>
</dbReference>
<dbReference type="InterPro" id="IPR036866">
    <property type="entry name" value="RibonucZ/Hydroxyglut_hydro"/>
</dbReference>
<organism evidence="4 5">
    <name type="scientific">Frigoriglobus tundricola</name>
    <dbReference type="NCBI Taxonomy" id="2774151"/>
    <lineage>
        <taxon>Bacteria</taxon>
        <taxon>Pseudomonadati</taxon>
        <taxon>Planctomycetota</taxon>
        <taxon>Planctomycetia</taxon>
        <taxon>Gemmatales</taxon>
        <taxon>Gemmataceae</taxon>
        <taxon>Frigoriglobus</taxon>
    </lineage>
</organism>
<comment type="similarity">
    <text evidence="1">Belongs to the metallo-beta-lactamase superfamily. Class-B beta-lactamase family.</text>
</comment>
<protein>
    <submittedName>
        <fullName evidence="4">Dehydrase</fullName>
    </submittedName>
</protein>
<keyword evidence="2" id="KW-0732">Signal</keyword>
<feature type="chain" id="PRO_5026997019" evidence="2">
    <location>
        <begin position="22"/>
        <end position="349"/>
    </location>
</feature>
<dbReference type="Proteomes" id="UP000503447">
    <property type="component" value="Chromosome"/>
</dbReference>
<evidence type="ECO:0000259" key="3">
    <source>
        <dbReference type="SMART" id="SM00849"/>
    </source>
</evidence>
<dbReference type="CDD" id="cd16282">
    <property type="entry name" value="metallo-hydrolase-like_MBL-fold"/>
    <property type="match status" value="1"/>
</dbReference>
<feature type="signal peptide" evidence="2">
    <location>
        <begin position="1"/>
        <end position="21"/>
    </location>
</feature>
<feature type="domain" description="Metallo-beta-lactamase" evidence="3">
    <location>
        <begin position="69"/>
        <end position="250"/>
    </location>
</feature>
<keyword evidence="5" id="KW-1185">Reference proteome</keyword>
<proteinExistence type="inferred from homology"/>
<dbReference type="PANTHER" id="PTHR42951:SF4">
    <property type="entry name" value="ACYL-COENZYME A THIOESTERASE MBLAC2"/>
    <property type="match status" value="1"/>
</dbReference>
<dbReference type="KEGG" id="ftj:FTUN_0256"/>
<evidence type="ECO:0000256" key="1">
    <source>
        <dbReference type="ARBA" id="ARBA00005250"/>
    </source>
</evidence>
<dbReference type="AlphaFoldDB" id="A0A6M5YFH5"/>
<dbReference type="Pfam" id="PF00753">
    <property type="entry name" value="Lactamase_B"/>
    <property type="match status" value="1"/>
</dbReference>
<dbReference type="SUPFAM" id="SSF56281">
    <property type="entry name" value="Metallo-hydrolase/oxidoreductase"/>
    <property type="match status" value="1"/>
</dbReference>
<dbReference type="PANTHER" id="PTHR42951">
    <property type="entry name" value="METALLO-BETA-LACTAMASE DOMAIN-CONTAINING"/>
    <property type="match status" value="1"/>
</dbReference>
<dbReference type="SMART" id="SM00849">
    <property type="entry name" value="Lactamase_B"/>
    <property type="match status" value="1"/>
</dbReference>
<dbReference type="InterPro" id="IPR050855">
    <property type="entry name" value="NDM-1-like"/>
</dbReference>
<dbReference type="InterPro" id="IPR001279">
    <property type="entry name" value="Metallo-B-lactamas"/>
</dbReference>